<proteinExistence type="predicted"/>
<reference evidence="1 2" key="1">
    <citation type="submission" date="2018-06" db="EMBL/GenBank/DDBJ databases">
        <title>Comparative genomics reveals the genomic features of Rhizophagus irregularis, R. cerebriforme, R. diaphanum and Gigaspora rosea, and their symbiotic lifestyle signature.</title>
        <authorList>
            <person name="Morin E."/>
            <person name="San Clemente H."/>
            <person name="Chen E.C.H."/>
            <person name="De La Providencia I."/>
            <person name="Hainaut M."/>
            <person name="Kuo A."/>
            <person name="Kohler A."/>
            <person name="Murat C."/>
            <person name="Tang N."/>
            <person name="Roy S."/>
            <person name="Loubradou J."/>
            <person name="Henrissat B."/>
            <person name="Grigoriev I.V."/>
            <person name="Corradi N."/>
            <person name="Roux C."/>
            <person name="Martin F.M."/>
        </authorList>
    </citation>
    <scope>NUCLEOTIDE SEQUENCE [LARGE SCALE GENOMIC DNA]</scope>
    <source>
        <strain evidence="1 2">DAOM 227022</strain>
    </source>
</reference>
<dbReference type="Proteomes" id="UP000265703">
    <property type="component" value="Unassembled WGS sequence"/>
</dbReference>
<gene>
    <name evidence="1" type="ORF">C1645_778588</name>
</gene>
<comment type="caution">
    <text evidence="1">The sequence shown here is derived from an EMBL/GenBank/DDBJ whole genome shotgun (WGS) entry which is preliminary data.</text>
</comment>
<keyword evidence="2" id="KW-1185">Reference proteome</keyword>
<organism evidence="1 2">
    <name type="scientific">Glomus cerebriforme</name>
    <dbReference type="NCBI Taxonomy" id="658196"/>
    <lineage>
        <taxon>Eukaryota</taxon>
        <taxon>Fungi</taxon>
        <taxon>Fungi incertae sedis</taxon>
        <taxon>Mucoromycota</taxon>
        <taxon>Glomeromycotina</taxon>
        <taxon>Glomeromycetes</taxon>
        <taxon>Glomerales</taxon>
        <taxon>Glomeraceae</taxon>
        <taxon>Glomus</taxon>
    </lineage>
</organism>
<protein>
    <submittedName>
        <fullName evidence="1">Uncharacterized protein</fullName>
    </submittedName>
</protein>
<name>A0A397SSC1_9GLOM</name>
<dbReference type="AlphaFoldDB" id="A0A397SSC1"/>
<dbReference type="EMBL" id="QKYT01000340">
    <property type="protein sequence ID" value="RIA86847.1"/>
    <property type="molecule type" value="Genomic_DNA"/>
</dbReference>
<accession>A0A397SSC1</accession>
<evidence type="ECO:0000313" key="1">
    <source>
        <dbReference type="EMBL" id="RIA86847.1"/>
    </source>
</evidence>
<sequence length="59" mass="7037">MLFFCNMSEGTWMKKLNIITQISLIRHIYSLYWYKLMVQYDSGLFCFTFRSLSIAVING</sequence>
<evidence type="ECO:0000313" key="2">
    <source>
        <dbReference type="Proteomes" id="UP000265703"/>
    </source>
</evidence>